<keyword evidence="2 3" id="KW-0472">Membrane</keyword>
<evidence type="ECO:0000313" key="5">
    <source>
        <dbReference type="Proteomes" id="UP000266340"/>
    </source>
</evidence>
<keyword evidence="5" id="KW-1185">Reference proteome</keyword>
<feature type="transmembrane region" description="Helical" evidence="3">
    <location>
        <begin position="383"/>
        <end position="402"/>
    </location>
</feature>
<dbReference type="Proteomes" id="UP000266340">
    <property type="component" value="Unassembled WGS sequence"/>
</dbReference>
<dbReference type="GO" id="GO:0009847">
    <property type="term" value="P:spore germination"/>
    <property type="evidence" value="ECO:0007669"/>
    <property type="project" value="InterPro"/>
</dbReference>
<dbReference type="EMBL" id="QXJM01000007">
    <property type="protein sequence ID" value="RIE05339.1"/>
    <property type="molecule type" value="Genomic_DNA"/>
</dbReference>
<dbReference type="PANTHER" id="PTHR22550:SF5">
    <property type="entry name" value="LEUCINE ZIPPER PROTEIN 4"/>
    <property type="match status" value="1"/>
</dbReference>
<evidence type="ECO:0000256" key="1">
    <source>
        <dbReference type="ARBA" id="ARBA00005278"/>
    </source>
</evidence>
<dbReference type="PIRSF" id="PIRSF005690">
    <property type="entry name" value="GerBA"/>
    <property type="match status" value="1"/>
</dbReference>
<accession>A0A398CVK1</accession>
<dbReference type="InterPro" id="IPR004995">
    <property type="entry name" value="Spore_Ger"/>
</dbReference>
<dbReference type="OrthoDB" id="1726708at2"/>
<evidence type="ECO:0000256" key="2">
    <source>
        <dbReference type="ARBA" id="ARBA00023136"/>
    </source>
</evidence>
<dbReference type="InterPro" id="IPR050768">
    <property type="entry name" value="UPF0353/GerABKA_families"/>
</dbReference>
<feature type="transmembrane region" description="Helical" evidence="3">
    <location>
        <begin position="414"/>
        <end position="439"/>
    </location>
</feature>
<dbReference type="GO" id="GO:0016020">
    <property type="term" value="C:membrane"/>
    <property type="evidence" value="ECO:0007669"/>
    <property type="project" value="InterPro"/>
</dbReference>
<dbReference type="PANTHER" id="PTHR22550">
    <property type="entry name" value="SPORE GERMINATION PROTEIN"/>
    <property type="match status" value="1"/>
</dbReference>
<keyword evidence="3" id="KW-1133">Transmembrane helix</keyword>
<feature type="transmembrane region" description="Helical" evidence="3">
    <location>
        <begin position="293"/>
        <end position="311"/>
    </location>
</feature>
<evidence type="ECO:0000256" key="3">
    <source>
        <dbReference type="SAM" id="Phobius"/>
    </source>
</evidence>
<comment type="caution">
    <text evidence="4">The sequence shown here is derived from an EMBL/GenBank/DDBJ whole genome shotgun (WGS) entry which is preliminary data.</text>
</comment>
<organism evidence="4 5">
    <name type="scientific">Cohnella faecalis</name>
    <dbReference type="NCBI Taxonomy" id="2315694"/>
    <lineage>
        <taxon>Bacteria</taxon>
        <taxon>Bacillati</taxon>
        <taxon>Bacillota</taxon>
        <taxon>Bacilli</taxon>
        <taxon>Bacillales</taxon>
        <taxon>Paenibacillaceae</taxon>
        <taxon>Cohnella</taxon>
    </lineage>
</organism>
<dbReference type="Pfam" id="PF03323">
    <property type="entry name" value="GerA"/>
    <property type="match status" value="1"/>
</dbReference>
<comment type="similarity">
    <text evidence="1">Belongs to the GerABKA family.</text>
</comment>
<sequence length="493" mass="54127">MSEARSKEEPKWSEDRVRELFRNSADVIVQKCQIGDDSSTDIVLAYSDGLCDSSQIGLVVLPGLSKLVSEKGTLDDDSVWMAGKLPLVTFDETPTSGQLSESVFQGDLLIFILQSGTAYRLSIGNLPRRSPSESNTEISIKGPKDGFVEDIVVNVALIRKRIRSSDLCNESFTIGRRTKTRISLLYFHDIISPDVLKEVKRRLSQIDIDGIYGSGQIEEMIADSKYSMFPLFASTGRPDYTVNSLLAGRFVLIVDGSPLALIGPAELSLILKSPEDIHFNYAYVSFARVVRGASLFISLFLPGIWVALLAFHQDQIPFRLMATISVARLGLPMSVQMEMFLLLMLLEVFREAGVRLPSSIGQTLTSIGGLIIGDAAIRAGLVSPSIVVVGAITAVSGVTLVNQSLSTIISILRLFFFAMGAFLGMFGIILGMIVLAAYLSRLQSFGVAYMGALSPPRFNSMLRSYLRVPWQFMKKRPLFLKPGDSDHQGDEKE</sequence>
<proteinExistence type="inferred from homology"/>
<feature type="transmembrane region" description="Helical" evidence="3">
    <location>
        <begin position="331"/>
        <end position="349"/>
    </location>
</feature>
<dbReference type="RefSeq" id="WP_119147340.1">
    <property type="nucleotide sequence ID" value="NZ_JBHSOV010000044.1"/>
</dbReference>
<name>A0A398CVK1_9BACL</name>
<protein>
    <submittedName>
        <fullName evidence="4">Spore germination protein</fullName>
    </submittedName>
</protein>
<keyword evidence="3" id="KW-0812">Transmembrane</keyword>
<gene>
    <name evidence="4" type="ORF">D3H35_00675</name>
</gene>
<reference evidence="4 5" key="1">
    <citation type="submission" date="2018-09" db="EMBL/GenBank/DDBJ databases">
        <title>Cohnella cavernae sp. nov., isolated from a karst cave.</title>
        <authorList>
            <person name="Zhu H."/>
        </authorList>
    </citation>
    <scope>NUCLEOTIDE SEQUENCE [LARGE SCALE GENOMIC DNA]</scope>
    <source>
        <strain evidence="4 5">K2E09-144</strain>
    </source>
</reference>
<evidence type="ECO:0000313" key="4">
    <source>
        <dbReference type="EMBL" id="RIE05339.1"/>
    </source>
</evidence>
<dbReference type="AlphaFoldDB" id="A0A398CVK1"/>